<dbReference type="InterPro" id="IPR053737">
    <property type="entry name" value="Type_II_TA_Toxin"/>
</dbReference>
<dbReference type="PROSITE" id="PS51750">
    <property type="entry name" value="BRO_N"/>
    <property type="match status" value="1"/>
</dbReference>
<evidence type="ECO:0000259" key="2">
    <source>
        <dbReference type="PROSITE" id="PS51750"/>
    </source>
</evidence>
<feature type="domain" description="Bro-N" evidence="2">
    <location>
        <begin position="2"/>
        <end position="113"/>
    </location>
</feature>
<dbReference type="AlphaFoldDB" id="A0A9X1LY08"/>
<dbReference type="Pfam" id="PF02661">
    <property type="entry name" value="Fic"/>
    <property type="match status" value="1"/>
</dbReference>
<dbReference type="PANTHER" id="PTHR35810">
    <property type="entry name" value="CYTOPLASMIC PROTEIN-RELATED"/>
    <property type="match status" value="1"/>
</dbReference>
<comment type="caution">
    <text evidence="3">The sequence shown here is derived from an EMBL/GenBank/DDBJ whole genome shotgun (WGS) entry which is preliminary data.</text>
</comment>
<dbReference type="RefSeq" id="WP_229386131.1">
    <property type="nucleotide sequence ID" value="NZ_JAGTTN010000010.1"/>
</dbReference>
<feature type="domain" description="Fido" evidence="1">
    <location>
        <begin position="176"/>
        <end position="303"/>
    </location>
</feature>
<dbReference type="InterPro" id="IPR003812">
    <property type="entry name" value="Fido"/>
</dbReference>
<name>A0A9X1LY08_9MICO</name>
<keyword evidence="4" id="KW-1185">Reference proteome</keyword>
<dbReference type="InterPro" id="IPR003497">
    <property type="entry name" value="BRO_N_domain"/>
</dbReference>
<dbReference type="EMBL" id="JAGTTN010000010">
    <property type="protein sequence ID" value="MCC2034132.1"/>
    <property type="molecule type" value="Genomic_DNA"/>
</dbReference>
<dbReference type="Pfam" id="PF13310">
    <property type="entry name" value="Virulence_RhuM"/>
    <property type="match status" value="1"/>
</dbReference>
<dbReference type="InterPro" id="IPR011204">
    <property type="entry name" value="Virulence_RhuM-like"/>
</dbReference>
<evidence type="ECO:0000313" key="3">
    <source>
        <dbReference type="EMBL" id="MCC2034132.1"/>
    </source>
</evidence>
<sequence length="309" mass="33870">MTSAIEIFESTDGVVSLEVRSEGETVWASQADIEELFGIDQSGVSRHIRNILRAEEVAAESNMQKVHIAGSDRLVTLYSLDVVLAVGYRANSARAIEFRRWATDVLKRYLLKGVATNERRLRELDSLVQVLSRSNDQLVAGVAEVVARYLPSLRTLRDYDEGEIPTSAGDAPTWTLTYDEARTLIDEIGAEFPADTLFGGERGDALRGVVTTIYQRFGGVDLYPTVQDKAANLLYLVVKDHPLTDGNKRSAAALFVHFLARNGVLDVERGVARISNNALAAITLMIAMSDPKEKDLMIALLVSMLAGDA</sequence>
<dbReference type="Proteomes" id="UP001139354">
    <property type="component" value="Unassembled WGS sequence"/>
</dbReference>
<dbReference type="PANTHER" id="PTHR35810:SF1">
    <property type="entry name" value="CYTOPLASMIC PROTEIN"/>
    <property type="match status" value="1"/>
</dbReference>
<dbReference type="SUPFAM" id="SSF140931">
    <property type="entry name" value="Fic-like"/>
    <property type="match status" value="1"/>
</dbReference>
<evidence type="ECO:0000259" key="1">
    <source>
        <dbReference type="PROSITE" id="PS51459"/>
    </source>
</evidence>
<protein>
    <submittedName>
        <fullName evidence="3">Virulence protein RhuM/Fic/DOC family protein</fullName>
    </submittedName>
</protein>
<organism evidence="3 4">
    <name type="scientific">Microbacterium allomyrinae</name>
    <dbReference type="NCBI Taxonomy" id="2830666"/>
    <lineage>
        <taxon>Bacteria</taxon>
        <taxon>Bacillati</taxon>
        <taxon>Actinomycetota</taxon>
        <taxon>Actinomycetes</taxon>
        <taxon>Micrococcales</taxon>
        <taxon>Microbacteriaceae</taxon>
        <taxon>Microbacterium</taxon>
    </lineage>
</organism>
<dbReference type="InterPro" id="IPR036597">
    <property type="entry name" value="Fido-like_dom_sf"/>
</dbReference>
<accession>A0A9X1LY08</accession>
<evidence type="ECO:0000313" key="4">
    <source>
        <dbReference type="Proteomes" id="UP001139354"/>
    </source>
</evidence>
<dbReference type="PROSITE" id="PS51459">
    <property type="entry name" value="FIDO"/>
    <property type="match status" value="1"/>
</dbReference>
<dbReference type="Gene3D" id="1.20.120.1870">
    <property type="entry name" value="Fic/DOC protein, Fido domain"/>
    <property type="match status" value="1"/>
</dbReference>
<gene>
    <name evidence="3" type="ORF">KEC57_18250</name>
</gene>
<proteinExistence type="predicted"/>
<reference evidence="3" key="1">
    <citation type="submission" date="2021-04" db="EMBL/GenBank/DDBJ databases">
        <title>Microbacterium tenobrionis sp. nov. and Microbacterium allomyrinae sp. nov., isolated from larvae of Tenobrio molitor and Allomyrina dichotoma, respectively.</title>
        <authorList>
            <person name="Lee S.D."/>
        </authorList>
    </citation>
    <scope>NUCLEOTIDE SEQUENCE</scope>
    <source>
        <strain evidence="3">BWT-G7</strain>
    </source>
</reference>